<reference evidence="1 2" key="1">
    <citation type="submission" date="2017-12" db="EMBL/GenBank/DDBJ databases">
        <title>Comparative genomics of Botrytis spp.</title>
        <authorList>
            <person name="Valero-Jimenez C.A."/>
            <person name="Tapia P."/>
            <person name="Veloso J."/>
            <person name="Silva-Moreno E."/>
            <person name="Staats M."/>
            <person name="Valdes J.H."/>
            <person name="Van Kan J.A.L."/>
        </authorList>
    </citation>
    <scope>NUCLEOTIDE SEQUENCE [LARGE SCALE GENOMIC DNA]</scope>
    <source>
        <strain evidence="1 2">MUCL2120</strain>
    </source>
</reference>
<keyword evidence="2" id="KW-1185">Reference proteome</keyword>
<comment type="caution">
    <text evidence="1">The sequence shown here is derived from an EMBL/GenBank/DDBJ whole genome shotgun (WGS) entry which is preliminary data.</text>
</comment>
<sequence length="533" mass="60492">MGLHASFQHFIFKLKSENRGYIHPRRATTCQEKRQNTGSLFRKCSVSIRVRLMSELFKSHTTCTSKYKTKDGECSVLDHVEDLRVGSAEAMNHCSEVLSDKTSPNQTASAIFLNSRNKPPASALVGHDVTPSDEVDRHMGAAERDPIMVDFLSIHATHPGKPEGDLPSTLNAQATPLLSHPDHLHHSHGELRTLKKEIVDLNEQGLELEQRSQQDGEECSRAVHALQEMAFKPWRAGKWLPAEHDTINHKNFTLQAAMSGWIRGEDQAKYALRKELSKVMAFKNDLLPEGLPQKRAKKFLLEALLAHHLFTDVFSSPFAFLVDESTSLDFIYETGLSWNIADAHRWRSDTLRLLSPEPSKDDKSEAVRLKIPPFLNNRAKIQAETFFKSPTRCFFVETPELAASLQKIYQQATGLAYHLWTRRSMLKIVTRKDLNSFFYIDDQQMALHTSVQEEIENRLTGHPISLVLYPGVVAYGLDECVDYETPRPWMPARVWLHKPLSDKPQLLVGEDSEIKGQDESNCFRGSLTNSQLM</sequence>
<dbReference type="EMBL" id="PQXJ01000347">
    <property type="protein sequence ID" value="TGO51694.1"/>
    <property type="molecule type" value="Genomic_DNA"/>
</dbReference>
<gene>
    <name evidence="1" type="ORF">BOTNAR_0347g00040</name>
</gene>
<dbReference type="OrthoDB" id="4156714at2759"/>
<accession>A0A4Z1HSA7</accession>
<name>A0A4Z1HSA7_9HELO</name>
<evidence type="ECO:0000313" key="1">
    <source>
        <dbReference type="EMBL" id="TGO51694.1"/>
    </source>
</evidence>
<organism evidence="1 2">
    <name type="scientific">Botryotinia narcissicola</name>
    <dbReference type="NCBI Taxonomy" id="278944"/>
    <lineage>
        <taxon>Eukaryota</taxon>
        <taxon>Fungi</taxon>
        <taxon>Dikarya</taxon>
        <taxon>Ascomycota</taxon>
        <taxon>Pezizomycotina</taxon>
        <taxon>Leotiomycetes</taxon>
        <taxon>Helotiales</taxon>
        <taxon>Sclerotiniaceae</taxon>
        <taxon>Botryotinia</taxon>
    </lineage>
</organism>
<protein>
    <submittedName>
        <fullName evidence="1">Uncharacterized protein</fullName>
    </submittedName>
</protein>
<proteinExistence type="predicted"/>
<dbReference type="AlphaFoldDB" id="A0A4Z1HSA7"/>
<dbReference type="Proteomes" id="UP000297452">
    <property type="component" value="Unassembled WGS sequence"/>
</dbReference>
<evidence type="ECO:0000313" key="2">
    <source>
        <dbReference type="Proteomes" id="UP000297452"/>
    </source>
</evidence>